<dbReference type="RefSeq" id="WP_376846122.1">
    <property type="nucleotide sequence ID" value="NZ_JBHSFW010000005.1"/>
</dbReference>
<dbReference type="SUPFAM" id="SSF56281">
    <property type="entry name" value="Metallo-hydrolase/oxidoreductase"/>
    <property type="match status" value="1"/>
</dbReference>
<gene>
    <name evidence="2" type="ORF">ACFO4N_09865</name>
</gene>
<dbReference type="PANTHER" id="PTHR30619:SF7">
    <property type="entry name" value="BETA-LACTAMASE DOMAIN PROTEIN"/>
    <property type="match status" value="1"/>
</dbReference>
<organism evidence="2 3">
    <name type="scientific">Camelliibacillus cellulosilyticus</name>
    <dbReference type="NCBI Taxonomy" id="2174486"/>
    <lineage>
        <taxon>Bacteria</taxon>
        <taxon>Bacillati</taxon>
        <taxon>Bacillota</taxon>
        <taxon>Bacilli</taxon>
        <taxon>Bacillales</taxon>
        <taxon>Sporolactobacillaceae</taxon>
        <taxon>Camelliibacillus</taxon>
    </lineage>
</organism>
<dbReference type="Gene3D" id="3.60.15.10">
    <property type="entry name" value="Ribonuclease Z/Hydroxyacylglutathione hydrolase-like"/>
    <property type="match status" value="1"/>
</dbReference>
<dbReference type="InterPro" id="IPR001279">
    <property type="entry name" value="Metallo-B-lactamas"/>
</dbReference>
<keyword evidence="3" id="KW-1185">Reference proteome</keyword>
<dbReference type="Proteomes" id="UP001596022">
    <property type="component" value="Unassembled WGS sequence"/>
</dbReference>
<evidence type="ECO:0000259" key="1">
    <source>
        <dbReference type="SMART" id="SM00849"/>
    </source>
</evidence>
<dbReference type="EMBL" id="JBHSFW010000005">
    <property type="protein sequence ID" value="MFC4619017.1"/>
    <property type="molecule type" value="Genomic_DNA"/>
</dbReference>
<dbReference type="InterPro" id="IPR036866">
    <property type="entry name" value="RibonucZ/Hydroxyglut_hydro"/>
</dbReference>
<evidence type="ECO:0000313" key="2">
    <source>
        <dbReference type="EMBL" id="MFC4619017.1"/>
    </source>
</evidence>
<feature type="domain" description="Metallo-beta-lactamase" evidence="1">
    <location>
        <begin position="36"/>
        <end position="231"/>
    </location>
</feature>
<dbReference type="CDD" id="cd07731">
    <property type="entry name" value="ComA-like_MBL-fold"/>
    <property type="match status" value="1"/>
</dbReference>
<dbReference type="Pfam" id="PF00753">
    <property type="entry name" value="Lactamase_B"/>
    <property type="match status" value="1"/>
</dbReference>
<dbReference type="PANTHER" id="PTHR30619">
    <property type="entry name" value="DNA INTERNALIZATION/COMPETENCE PROTEIN COMEC/REC2"/>
    <property type="match status" value="1"/>
</dbReference>
<sequence>MWRWALGLMIILMVIPEVSVKAEAGIMDMHFIDVGQADSILIHTPQGKNILIDAGNVQSSAKLANYLHDQHVATFDAVFATHPHHDHIGGMSRIMKEFQVNAFYMPDLTHSTHAFRALYQAVKKEGIMVFKAKAGDKVEVEPGIMIKIIGPLKGRYDSLNDYSYVLKVIYKGNSFLLMADAGEQSETALLEKKVNVKADVIKIGHHGADSGTTLPFLKTVNPEAAIISAGKHSRYLPSKAVINRLRYLKIPTYRTDLLGTIVAHTDGTHIAFTYGQGEANTQPHQKMRKKMGK</sequence>
<accession>A0ABV9GP46</accession>
<dbReference type="SMART" id="SM00849">
    <property type="entry name" value="Lactamase_B"/>
    <property type="match status" value="1"/>
</dbReference>
<proteinExistence type="predicted"/>
<reference evidence="3" key="1">
    <citation type="journal article" date="2019" name="Int. J. Syst. Evol. Microbiol.">
        <title>The Global Catalogue of Microorganisms (GCM) 10K type strain sequencing project: providing services to taxonomists for standard genome sequencing and annotation.</title>
        <authorList>
            <consortium name="The Broad Institute Genomics Platform"/>
            <consortium name="The Broad Institute Genome Sequencing Center for Infectious Disease"/>
            <person name="Wu L."/>
            <person name="Ma J."/>
        </authorList>
    </citation>
    <scope>NUCLEOTIDE SEQUENCE [LARGE SCALE GENOMIC DNA]</scope>
    <source>
        <strain evidence="3">CGMCC 1.16306</strain>
    </source>
</reference>
<dbReference type="InterPro" id="IPR052159">
    <property type="entry name" value="Competence_DNA_uptake"/>
</dbReference>
<protein>
    <submittedName>
        <fullName evidence="2">ComEC/Rec2 family competence protein</fullName>
    </submittedName>
</protein>
<evidence type="ECO:0000313" key="3">
    <source>
        <dbReference type="Proteomes" id="UP001596022"/>
    </source>
</evidence>
<comment type="caution">
    <text evidence="2">The sequence shown here is derived from an EMBL/GenBank/DDBJ whole genome shotgun (WGS) entry which is preliminary data.</text>
</comment>
<dbReference type="InterPro" id="IPR035681">
    <property type="entry name" value="ComA-like_MBL"/>
</dbReference>
<name>A0ABV9GP46_9BACL</name>